<dbReference type="EMBL" id="JRYB01000001">
    <property type="protein sequence ID" value="OIJ39693.1"/>
    <property type="molecule type" value="Genomic_DNA"/>
</dbReference>
<dbReference type="GO" id="GO:0008168">
    <property type="term" value="F:methyltransferase activity"/>
    <property type="evidence" value="ECO:0007669"/>
    <property type="project" value="UniProtKB-KW"/>
</dbReference>
<keyword evidence="2" id="KW-0830">Ubiquinone</keyword>
<keyword evidence="2" id="KW-0808">Transferase</keyword>
<feature type="domain" description="PhnB-like" evidence="1">
    <location>
        <begin position="6"/>
        <end position="132"/>
    </location>
</feature>
<dbReference type="GO" id="GO:0032259">
    <property type="term" value="P:methylation"/>
    <property type="evidence" value="ECO:0007669"/>
    <property type="project" value="UniProtKB-KW"/>
</dbReference>
<dbReference type="Pfam" id="PF06983">
    <property type="entry name" value="3-dmu-9_3-mt"/>
    <property type="match status" value="1"/>
</dbReference>
<comment type="caution">
    <text evidence="2">The sequence shown here is derived from an EMBL/GenBank/DDBJ whole genome shotgun (WGS) entry which is preliminary data.</text>
</comment>
<dbReference type="PANTHER" id="PTHR33990">
    <property type="entry name" value="PROTEIN YJDN-RELATED"/>
    <property type="match status" value="1"/>
</dbReference>
<evidence type="ECO:0000259" key="1">
    <source>
        <dbReference type="Pfam" id="PF06983"/>
    </source>
</evidence>
<dbReference type="Gene3D" id="3.10.180.10">
    <property type="entry name" value="2,3-Dihydroxybiphenyl 1,2-Dioxygenase, domain 1"/>
    <property type="match status" value="1"/>
</dbReference>
<proteinExistence type="predicted"/>
<dbReference type="CDD" id="cd06588">
    <property type="entry name" value="PhnB_like"/>
    <property type="match status" value="1"/>
</dbReference>
<reference evidence="2 3" key="1">
    <citation type="submission" date="2014-10" db="EMBL/GenBank/DDBJ databases">
        <authorList>
            <person name="Seo M.-J."/>
            <person name="Seok Y.J."/>
            <person name="Cha I.-T."/>
        </authorList>
    </citation>
    <scope>NUCLEOTIDE SEQUENCE [LARGE SCALE GENOMIC DNA]</scope>
    <source>
        <strain evidence="2 3">NEU</strain>
    </source>
</reference>
<keyword evidence="2" id="KW-0489">Methyltransferase</keyword>
<dbReference type="InterPro" id="IPR028973">
    <property type="entry name" value="PhnB-like"/>
</dbReference>
<name>A0A1S2N477_9BURK</name>
<dbReference type="InterPro" id="IPR029068">
    <property type="entry name" value="Glyas_Bleomycin-R_OHBP_Dase"/>
</dbReference>
<sequence length="141" mass="15319">MSVQAVIHLNFQGQARAALAFYQSVFGGEIMQVTYGESGKVNDAADADRIIYGQVKAPSGFHIMAYDVEAAKPWDQGRNAFFAALVGESQDEIRTLWNGLTHGADIEQPLAAADWSPLYGMLKDRFGVTWIVNVVVPVDGA</sequence>
<accession>A0A1S2N477</accession>
<dbReference type="AlphaFoldDB" id="A0A1S2N477"/>
<organism evidence="2 3">
    <name type="scientific">Massilia timonae</name>
    <dbReference type="NCBI Taxonomy" id="47229"/>
    <lineage>
        <taxon>Bacteria</taxon>
        <taxon>Pseudomonadati</taxon>
        <taxon>Pseudomonadota</taxon>
        <taxon>Betaproteobacteria</taxon>
        <taxon>Burkholderiales</taxon>
        <taxon>Oxalobacteraceae</taxon>
        <taxon>Telluria group</taxon>
        <taxon>Massilia</taxon>
    </lineage>
</organism>
<evidence type="ECO:0000313" key="3">
    <source>
        <dbReference type="Proteomes" id="UP000180246"/>
    </source>
</evidence>
<dbReference type="RefSeq" id="WP_071361372.1">
    <property type="nucleotide sequence ID" value="NZ_JRYB01000001.1"/>
</dbReference>
<dbReference type="PANTHER" id="PTHR33990:SF1">
    <property type="entry name" value="PROTEIN YJDN"/>
    <property type="match status" value="1"/>
</dbReference>
<dbReference type="SUPFAM" id="SSF54593">
    <property type="entry name" value="Glyoxalase/Bleomycin resistance protein/Dihydroxybiphenyl dioxygenase"/>
    <property type="match status" value="1"/>
</dbReference>
<protein>
    <submittedName>
        <fullName evidence="2">3-demethylubiquinone-9 3-methyltransferase family protein</fullName>
    </submittedName>
</protein>
<dbReference type="Proteomes" id="UP000180246">
    <property type="component" value="Unassembled WGS sequence"/>
</dbReference>
<gene>
    <name evidence="2" type="ORF">LO55_2062</name>
</gene>
<evidence type="ECO:0000313" key="2">
    <source>
        <dbReference type="EMBL" id="OIJ39693.1"/>
    </source>
</evidence>